<feature type="compositionally biased region" description="Low complexity" evidence="1">
    <location>
        <begin position="302"/>
        <end position="319"/>
    </location>
</feature>
<accession>A0ABQ8UP67</accession>
<feature type="region of interest" description="Disordered" evidence="1">
    <location>
        <begin position="299"/>
        <end position="319"/>
    </location>
</feature>
<dbReference type="InterPro" id="IPR045886">
    <property type="entry name" value="ThiF/MoeB/HesA"/>
</dbReference>
<dbReference type="InterPro" id="IPR000594">
    <property type="entry name" value="ThiF_NAD_FAD-bd"/>
</dbReference>
<protein>
    <submittedName>
        <fullName evidence="3">tRNA threonylcarbamoyladenosine dehydratase 2</fullName>
    </submittedName>
</protein>
<feature type="region of interest" description="Disordered" evidence="1">
    <location>
        <begin position="223"/>
        <end position="252"/>
    </location>
</feature>
<reference evidence="3" key="1">
    <citation type="journal article" date="2022" name="bioRxiv">
        <title>Genomics of Preaxostyla Flagellates Illuminates Evolutionary Transitions and the Path Towards Mitochondrial Loss.</title>
        <authorList>
            <person name="Novak L.V.F."/>
            <person name="Treitli S.C."/>
            <person name="Pyrih J."/>
            <person name="Halakuc P."/>
            <person name="Pipaliya S.V."/>
            <person name="Vacek V."/>
            <person name="Brzon O."/>
            <person name="Soukal P."/>
            <person name="Eme L."/>
            <person name="Dacks J.B."/>
            <person name="Karnkowska A."/>
            <person name="Elias M."/>
            <person name="Hampl V."/>
        </authorList>
    </citation>
    <scope>NUCLEOTIDE SEQUENCE</scope>
    <source>
        <strain evidence="3">RCP-MX</strain>
    </source>
</reference>
<dbReference type="Gene3D" id="3.40.50.720">
    <property type="entry name" value="NAD(P)-binding Rossmann-like Domain"/>
    <property type="match status" value="1"/>
</dbReference>
<dbReference type="InterPro" id="IPR035985">
    <property type="entry name" value="Ubiquitin-activating_enz"/>
</dbReference>
<name>A0ABQ8UP67_9EUKA</name>
<evidence type="ECO:0000256" key="1">
    <source>
        <dbReference type="SAM" id="MobiDB-lite"/>
    </source>
</evidence>
<feature type="domain" description="THIF-type NAD/FAD binding fold" evidence="2">
    <location>
        <begin position="26"/>
        <end position="147"/>
    </location>
</feature>
<dbReference type="Pfam" id="PF00899">
    <property type="entry name" value="ThiF"/>
    <property type="match status" value="1"/>
</dbReference>
<dbReference type="PANTHER" id="PTHR43267">
    <property type="entry name" value="TRNA THREONYLCARBAMOYLADENOSINE DEHYDRATASE"/>
    <property type="match status" value="1"/>
</dbReference>
<keyword evidence="4" id="KW-1185">Reference proteome</keyword>
<feature type="region of interest" description="Disordered" evidence="1">
    <location>
        <begin position="525"/>
        <end position="550"/>
    </location>
</feature>
<dbReference type="Proteomes" id="UP001141327">
    <property type="component" value="Unassembled WGS sequence"/>
</dbReference>
<organism evidence="3 4">
    <name type="scientific">Paratrimastix pyriformis</name>
    <dbReference type="NCBI Taxonomy" id="342808"/>
    <lineage>
        <taxon>Eukaryota</taxon>
        <taxon>Metamonada</taxon>
        <taxon>Preaxostyla</taxon>
        <taxon>Paratrimastigidae</taxon>
        <taxon>Paratrimastix</taxon>
    </lineage>
</organism>
<gene>
    <name evidence="3" type="ORF">PAPYR_2834</name>
</gene>
<evidence type="ECO:0000259" key="2">
    <source>
        <dbReference type="Pfam" id="PF00899"/>
    </source>
</evidence>
<dbReference type="EMBL" id="JAPMOS010000010">
    <property type="protein sequence ID" value="KAJ4460977.1"/>
    <property type="molecule type" value="Genomic_DNA"/>
</dbReference>
<evidence type="ECO:0000313" key="4">
    <source>
        <dbReference type="Proteomes" id="UP001141327"/>
    </source>
</evidence>
<dbReference type="SUPFAM" id="SSF69572">
    <property type="entry name" value="Activating enzymes of the ubiquitin-like proteins"/>
    <property type="match status" value="1"/>
</dbReference>
<dbReference type="PANTHER" id="PTHR43267:SF2">
    <property type="entry name" value="TRNA THREONYLCARBAMOYLADENOSINE DEHYDRATASE 1-RELATED"/>
    <property type="match status" value="1"/>
</dbReference>
<sequence>MQASTTPAAPAPSALPFDKRLLWERNLLFVGQEMFFGKIQKTHCTVIGCGGVGSAVAHCLVRSGIERIRLIDSKEIVPSSLNRHVCAMWADIGRPKVEVLKEFFLRFNPDVQCEAINCFFVADAHGQEILKGTDWVIDCIDDINTVWDFFPIFWANGAGGDILRIQKTALLKYCVENHIKVVRRRLAREGIYTGITCVYSTEAPLAPLAPLSPEQLAAIHERRAREAAARAGPQPTEVDEGEEDAGEKAAGAADKPIQKVHLIITFCAFSSPIAIIGNAAAAVVIMNICGYANGSPAPRQPLTSSAAAGTVASSGPSSAAPAVVPLTPAAQAQAATRAQKERLRALARDALSREMALFRYMKSLSQKGQWPGRVPEPQTQWINAESMRWVADTAWKGRSALAAAAPTADVSATPAVAPAPATATAVPTAEPPLMCVVRWDARLPFGPSNAVLLTPEEGYTHRQRVATPLEVLYGPETVARVAATLNRELKSAPAQALKQPRKKERVDVAREEQTCCAAVAATTPMAVEGAEGEEAEGRVLPQRRPASPQA</sequence>
<comment type="caution">
    <text evidence="3">The sequence shown here is derived from an EMBL/GenBank/DDBJ whole genome shotgun (WGS) entry which is preliminary data.</text>
</comment>
<proteinExistence type="predicted"/>
<evidence type="ECO:0000313" key="3">
    <source>
        <dbReference type="EMBL" id="KAJ4460977.1"/>
    </source>
</evidence>